<dbReference type="AlphaFoldDB" id="A0A0M3ITT9"/>
<evidence type="ECO:0000313" key="1">
    <source>
        <dbReference type="Proteomes" id="UP000036681"/>
    </source>
</evidence>
<evidence type="ECO:0000313" key="2">
    <source>
        <dbReference type="WBParaSite" id="ALUE_0002216701-mRNA-1"/>
    </source>
</evidence>
<keyword evidence="1" id="KW-1185">Reference proteome</keyword>
<sequence>MLIFQRSRALKKSNTLKVCESTMSAELREIAVALQEALKIHFSSVLLSGENGIDPIYLLSTFLDRNTAFLLTKFQKENAINAAKKMVIAYNCFFAYPMKKI</sequence>
<name>A0A0M3ITT9_ASCLU</name>
<proteinExistence type="predicted"/>
<accession>A0A0M3ITT9</accession>
<reference evidence="2" key="1">
    <citation type="submission" date="2017-02" db="UniProtKB">
        <authorList>
            <consortium name="WormBaseParasite"/>
        </authorList>
    </citation>
    <scope>IDENTIFICATION</scope>
</reference>
<protein>
    <submittedName>
        <fullName evidence="2">Putative_PNPOx domain-containing protein</fullName>
    </submittedName>
</protein>
<dbReference type="WBParaSite" id="ALUE_0002216701-mRNA-1">
    <property type="protein sequence ID" value="ALUE_0002216701-mRNA-1"/>
    <property type="gene ID" value="ALUE_0002216701"/>
</dbReference>
<dbReference type="Proteomes" id="UP000036681">
    <property type="component" value="Unplaced"/>
</dbReference>
<organism evidence="1 2">
    <name type="scientific">Ascaris lumbricoides</name>
    <name type="common">Giant roundworm</name>
    <dbReference type="NCBI Taxonomy" id="6252"/>
    <lineage>
        <taxon>Eukaryota</taxon>
        <taxon>Metazoa</taxon>
        <taxon>Ecdysozoa</taxon>
        <taxon>Nematoda</taxon>
        <taxon>Chromadorea</taxon>
        <taxon>Rhabditida</taxon>
        <taxon>Spirurina</taxon>
        <taxon>Ascaridomorpha</taxon>
        <taxon>Ascaridoidea</taxon>
        <taxon>Ascarididae</taxon>
        <taxon>Ascaris</taxon>
    </lineage>
</organism>